<proteinExistence type="predicted"/>
<dbReference type="STRING" id="35525.A0A164UKX5"/>
<gene>
    <name evidence="4" type="ORF">APZ42_024264</name>
</gene>
<sequence>MTSSTGVSDLFFQAVKSDLIDELQEIRITYGLKAITTSMIGQPCNEKGDTSLLVAVSGRHFVMFEFLMSQLKLNVFYKQRECQQVCPKPSKRGRVIDLLPLYAAEIAIIRDVAGQVPITKMIESIDPFREKILWLEIVLNSIMSSSATRSDKIAALELMGVAFIVNQSQCEILRGRGLECWKEALCLRSSTSNGGQAIPKIPYILPHFAHNAFGDASEFVTVKQLEKYEKQLSFDGSVEVWLSWRDSQLRTQALLVNQRIVAHSYHAGPSYFHLKHLWDYADNFWNHKQYSGVIKILLLILEQSSGFNFISSLNCIYVFLDSLQMLSQCFQTIYQKPLNSPEREELSVENLLISVKFGSTVAHLLPIAQEHLKKSTYKLNIMMNVYDILSILVSMYPQQSWQESQQLKRCLCRYFRLDSWSNILFFPIERLISFHSRYPGGAATQVKIVQLFLEAGADPNITNENGKTPLHILSESLSKLHWNGIIFPASPLQSYSTFFYDVFKALLDSGYHLDLVTRDKGRTVLGILKNQPMCLRQAGALGDLKLNELINSLVGTVLPLSCYCVQSIHHHRIPFEDQLPPRLQSFVRLHVVKVKKIFRLSQYLKFSEKWGYLMKKEGQILWSLFLMNFSSLVQAVNSLNYCLQVDHRKEREKMMANGTQCLQYYLFFHTLPQGYGETVKLAEPSLDPFPSRNSTDVTEKPEAIQSLGVTAKEKVVHENVQVISEKKGSHDEEQKFAINSVVGLPDNIEIVKENDVDAVSSITSQEEIKIVDLEEAASNEEVNLLTGVKPSKILRGRRGRVKVAVREPTTGKIKDASGQSSDAETTNSSEVAHQTSMEKSLTSTANTSLCTEKATSSSEIRMTLNSFVQMTRVPELFWPAAYPSWKEKTGHEEESRTDAWTDNWAGENAR</sequence>
<dbReference type="SUPFAM" id="SSF48403">
    <property type="entry name" value="Ankyrin repeat"/>
    <property type="match status" value="1"/>
</dbReference>
<dbReference type="PANTHER" id="PTHR24197:SF44">
    <property type="entry name" value="ANKYRIN REPEAT DOMAIN-CONTAINING PROTEIN 54"/>
    <property type="match status" value="1"/>
</dbReference>
<feature type="region of interest" description="Disordered" evidence="3">
    <location>
        <begin position="886"/>
        <end position="910"/>
    </location>
</feature>
<keyword evidence="1" id="KW-0677">Repeat</keyword>
<dbReference type="Gene3D" id="1.25.40.20">
    <property type="entry name" value="Ankyrin repeat-containing domain"/>
    <property type="match status" value="1"/>
</dbReference>
<feature type="compositionally biased region" description="Basic and acidic residues" evidence="3">
    <location>
        <begin position="886"/>
        <end position="899"/>
    </location>
</feature>
<feature type="region of interest" description="Disordered" evidence="3">
    <location>
        <begin position="806"/>
        <end position="855"/>
    </location>
</feature>
<accession>A0A164UKX5</accession>
<evidence type="ECO:0000256" key="3">
    <source>
        <dbReference type="SAM" id="MobiDB-lite"/>
    </source>
</evidence>
<evidence type="ECO:0000256" key="2">
    <source>
        <dbReference type="ARBA" id="ARBA00023043"/>
    </source>
</evidence>
<evidence type="ECO:0000313" key="4">
    <source>
        <dbReference type="EMBL" id="KZS11457.1"/>
    </source>
</evidence>
<evidence type="ECO:0000256" key="1">
    <source>
        <dbReference type="ARBA" id="ARBA00022737"/>
    </source>
</evidence>
<dbReference type="PANTHER" id="PTHR24197">
    <property type="entry name" value="ANKYRIN REPEAT DOMAIN-CONTAINING PROTEIN 61"/>
    <property type="match status" value="1"/>
</dbReference>
<reference evidence="4 5" key="1">
    <citation type="submission" date="2016-03" db="EMBL/GenBank/DDBJ databases">
        <title>EvidentialGene: Evidence-directed Construction of Genes on Genomes.</title>
        <authorList>
            <person name="Gilbert D.G."/>
            <person name="Choi J.-H."/>
            <person name="Mockaitis K."/>
            <person name="Colbourne J."/>
            <person name="Pfrender M."/>
        </authorList>
    </citation>
    <scope>NUCLEOTIDE SEQUENCE [LARGE SCALE GENOMIC DNA]</scope>
    <source>
        <strain evidence="4 5">Xinb3</strain>
        <tissue evidence="4">Complete organism</tissue>
    </source>
</reference>
<organism evidence="4 5">
    <name type="scientific">Daphnia magna</name>
    <dbReference type="NCBI Taxonomy" id="35525"/>
    <lineage>
        <taxon>Eukaryota</taxon>
        <taxon>Metazoa</taxon>
        <taxon>Ecdysozoa</taxon>
        <taxon>Arthropoda</taxon>
        <taxon>Crustacea</taxon>
        <taxon>Branchiopoda</taxon>
        <taxon>Diplostraca</taxon>
        <taxon>Cladocera</taxon>
        <taxon>Anomopoda</taxon>
        <taxon>Daphniidae</taxon>
        <taxon>Daphnia</taxon>
    </lineage>
</organism>
<keyword evidence="5" id="KW-1185">Reference proteome</keyword>
<feature type="compositionally biased region" description="Polar residues" evidence="3">
    <location>
        <begin position="817"/>
        <end position="855"/>
    </location>
</feature>
<dbReference type="Proteomes" id="UP000076858">
    <property type="component" value="Unassembled WGS sequence"/>
</dbReference>
<dbReference type="OrthoDB" id="10318123at2759"/>
<name>A0A164UKX5_9CRUS</name>
<keyword evidence="2" id="KW-0040">ANK repeat</keyword>
<dbReference type="EMBL" id="LRGB01001581">
    <property type="protein sequence ID" value="KZS11457.1"/>
    <property type="molecule type" value="Genomic_DNA"/>
</dbReference>
<dbReference type="InterPro" id="IPR036770">
    <property type="entry name" value="Ankyrin_rpt-contain_sf"/>
</dbReference>
<dbReference type="AlphaFoldDB" id="A0A164UKX5"/>
<protein>
    <submittedName>
        <fullName evidence="4">Uncharacterized protein</fullName>
    </submittedName>
</protein>
<evidence type="ECO:0000313" key="5">
    <source>
        <dbReference type="Proteomes" id="UP000076858"/>
    </source>
</evidence>
<comment type="caution">
    <text evidence="4">The sequence shown here is derived from an EMBL/GenBank/DDBJ whole genome shotgun (WGS) entry which is preliminary data.</text>
</comment>